<evidence type="ECO:0000256" key="4">
    <source>
        <dbReference type="ARBA" id="ARBA00022801"/>
    </source>
</evidence>
<name>A0A6S6WR85_9GAMM</name>
<dbReference type="PANTHER" id="PTHR30591">
    <property type="entry name" value="RECBCD ENZYME SUBUNIT RECC"/>
    <property type="match status" value="1"/>
</dbReference>
<comment type="subunit">
    <text evidence="10">Heterotrimer of RecB, RecC and RecD. All subunits contribute to DNA-binding.</text>
</comment>
<evidence type="ECO:0000256" key="5">
    <source>
        <dbReference type="ARBA" id="ARBA00022806"/>
    </source>
</evidence>
<evidence type="ECO:0000256" key="3">
    <source>
        <dbReference type="ARBA" id="ARBA00022763"/>
    </source>
</evidence>
<accession>A0A6S6WR85</accession>
<keyword evidence="2 10" id="KW-0547">Nucleotide-binding</keyword>
<dbReference type="GO" id="GO:0003678">
    <property type="term" value="F:DNA helicase activity"/>
    <property type="evidence" value="ECO:0007669"/>
    <property type="project" value="UniProtKB-UniRule"/>
</dbReference>
<dbReference type="PANTHER" id="PTHR30591:SF1">
    <property type="entry name" value="RECBCD ENZYME SUBUNIT RECC"/>
    <property type="match status" value="1"/>
</dbReference>
<dbReference type="GO" id="GO:0005524">
    <property type="term" value="F:ATP binding"/>
    <property type="evidence" value="ECO:0007669"/>
    <property type="project" value="UniProtKB-UniRule"/>
</dbReference>
<dbReference type="HAMAP" id="MF_01486">
    <property type="entry name" value="RecC"/>
    <property type="match status" value="1"/>
</dbReference>
<dbReference type="AlphaFoldDB" id="A0A6S6WR85"/>
<dbReference type="NCBIfam" id="TIGR01450">
    <property type="entry name" value="recC"/>
    <property type="match status" value="1"/>
</dbReference>
<evidence type="ECO:0000256" key="8">
    <source>
        <dbReference type="ARBA" id="ARBA00023125"/>
    </source>
</evidence>
<dbReference type="GO" id="GO:0003677">
    <property type="term" value="F:DNA binding"/>
    <property type="evidence" value="ECO:0007669"/>
    <property type="project" value="UniProtKB-UniRule"/>
</dbReference>
<evidence type="ECO:0000313" key="12">
    <source>
        <dbReference type="EMBL" id="CAB0151713.1"/>
    </source>
</evidence>
<dbReference type="SUPFAM" id="SSF52540">
    <property type="entry name" value="P-loop containing nucleoside triphosphate hydrolases"/>
    <property type="match status" value="2"/>
</dbReference>
<dbReference type="Proteomes" id="UP000481517">
    <property type="component" value="Unassembled WGS sequence"/>
</dbReference>
<dbReference type="InterPro" id="IPR011335">
    <property type="entry name" value="Restrct_endonuc-II-like"/>
</dbReference>
<evidence type="ECO:0000313" key="13">
    <source>
        <dbReference type="Proteomes" id="UP000481517"/>
    </source>
</evidence>
<sequence>MSEQSAGLIVAHGHRLEDLTQLVVRLTGIAPLTPLESECVLVQSNGIAQWLKLHLAEATGIAAMLDVTLPARFQWQAYRAVLGTNLPRHSPFDKDRLTWRLMRVLPNYLGQPEFQALQSYMQDDIEQRKLYQLCERLADLFDQYQMYRADWLADWATGGNVQADDENAWQPILWRALLSDVGQQGWNNRAELHRRFVEAAKQLTPQQRPAGLPPRIIVFGISSLPQQMIEVLHALSSCCQVILCVHNPCKHFWMDSIDGRDLFKEIKRKRQHRKPGQAELDITNLHSETHPLLASWGKQGGDYIGMLDRFDATADKAADFQSLNFDLFDETLPASASQLSQLQSDVLHLRSVEEARSQWADISADSSVQFVSCHSPQREVEVLHDQLLHLFANHKNLKPSDIIVMVPDVDGYAPHINAVFGQYPRDDQRYIPFTIADQGMRHRHPVLVALEYVLTLNLHRATASEVLDLLQVEAIQQRFALTQQDVAQLQIWLHEAGVRWGLHEQHRQALGLPAAEGRNSWWFGLRRMLLGYALGEQNESYSAWQNDEPYPEVGGLAANAAGALQQLVRVLDQAFALTTEALSPGQWSEHLQALMSKLFVAKDDADELLLSRLSKQLEAWVAATEAADFNEPVPLTVVVESWLSRVDEHQLNQRFLAGSVNFATLMPMRAIPFKGVFLLGMNDGDYPRQRKPFDFDLMAHDSRPGDRSRREDDRYLFLEAMLSARQWLYLSWCGRSIKDNTEKPPSVLVSQLREHLQQLGVSVPVQQHYLQPFNKAYFTQQHSGEGYFTYAQDWYRLHHEKFSAQAQYQPLEAWLPEAPVNLQQLHHFYKEPARWLMNLRFQSYLPTPRADSNDEELFALDGLTRWQLIDAMNQPLMDAANDGDDDEQWQQWLVNYGARLQREGRIGVGAGGETQKQQLEISGRRLWSRVQELCVKYPQPLPPLLVQAGAQLKVADSFNGLRKNTAGKRIRLKLTASRVTEKNGSPRFVKLSQTWLEHLLLNTAASTATYVVSEEKTWCLPELTGEDAKYHIEQLLVCAEQGLREPLPVHLELVLAGWHKNFGKKIAAFIEGGEYDFLNEAAKSRYDENNPQQHLTALRVEARYMSRFFPDFAALMPHQECATALAEKLYLPLISAFKEDDSDAE</sequence>
<dbReference type="Gene3D" id="1.10.10.160">
    <property type="match status" value="1"/>
</dbReference>
<keyword evidence="1 10" id="KW-0540">Nuclease</keyword>
<evidence type="ECO:0000256" key="6">
    <source>
        <dbReference type="ARBA" id="ARBA00022839"/>
    </source>
</evidence>
<dbReference type="SUPFAM" id="SSF52980">
    <property type="entry name" value="Restriction endonuclease-like"/>
    <property type="match status" value="1"/>
</dbReference>
<evidence type="ECO:0000259" key="11">
    <source>
        <dbReference type="Pfam" id="PF17946"/>
    </source>
</evidence>
<evidence type="ECO:0000256" key="10">
    <source>
        <dbReference type="HAMAP-Rule" id="MF_01486"/>
    </source>
</evidence>
<keyword evidence="5 10" id="KW-0347">Helicase</keyword>
<evidence type="ECO:0000256" key="1">
    <source>
        <dbReference type="ARBA" id="ARBA00022722"/>
    </source>
</evidence>
<keyword evidence="13" id="KW-1185">Reference proteome</keyword>
<proteinExistence type="inferred from homology"/>
<dbReference type="Pfam" id="PF17946">
    <property type="entry name" value="RecC_C"/>
    <property type="match status" value="1"/>
</dbReference>
<comment type="function">
    <text evidence="10">A helicase/nuclease that prepares dsDNA breaks (DSB) for recombinational DNA repair. Binds to DSBs and unwinds DNA via a highly rapid and processive ATP-dependent bidirectional helicase activity. Unwinds dsDNA until it encounters a Chi (crossover hotspot instigator) sequence from the 3' direction. Cuts ssDNA a few nucleotides 3' to the Chi site. The properties and activities of the enzyme are changed at Chi. The Chi-altered holoenzyme produces a long 3'-ssDNA overhang and facilitates RecA-binding to the ssDNA for homologous DNA recombination and repair. Holoenzyme degrades any linearized DNA that is unable to undergo homologous recombination. In the holoenzyme this subunit recognizes the wild-type Chi sequence, and when added to isolated RecB increases its ATP-dependent helicase processivity.</text>
</comment>
<dbReference type="Gene3D" id="3.40.50.10930">
    <property type="match status" value="1"/>
</dbReference>
<comment type="similarity">
    <text evidence="10">Belongs to the RecC family.</text>
</comment>
<dbReference type="GO" id="GO:0000724">
    <property type="term" value="P:double-strand break repair via homologous recombination"/>
    <property type="evidence" value="ECO:0007669"/>
    <property type="project" value="UniProtKB-UniRule"/>
</dbReference>
<dbReference type="GO" id="GO:0009338">
    <property type="term" value="C:exodeoxyribonuclease V complex"/>
    <property type="evidence" value="ECO:0007669"/>
    <property type="project" value="InterPro"/>
</dbReference>
<reference evidence="12 13" key="1">
    <citation type="submission" date="2020-02" db="EMBL/GenBank/DDBJ databases">
        <authorList>
            <person name="Rodrigo-Torres L."/>
            <person name="Arahal R. D."/>
            <person name="Lucena T."/>
        </authorList>
    </citation>
    <scope>NUCLEOTIDE SEQUENCE [LARGE SCALE GENOMIC DNA]</scope>
    <source>
        <strain evidence="12 13">CECT 9734</strain>
    </source>
</reference>
<feature type="domain" description="RecC C-terminal" evidence="11">
    <location>
        <begin position="818"/>
        <end position="1056"/>
    </location>
</feature>
<dbReference type="InterPro" id="IPR041500">
    <property type="entry name" value="RecC_C"/>
</dbReference>
<evidence type="ECO:0000256" key="2">
    <source>
        <dbReference type="ARBA" id="ARBA00022741"/>
    </source>
</evidence>
<keyword evidence="9 10" id="KW-0234">DNA repair</keyword>
<keyword evidence="7 10" id="KW-0067">ATP-binding</keyword>
<dbReference type="InterPro" id="IPR027417">
    <property type="entry name" value="P-loop_NTPase"/>
</dbReference>
<keyword evidence="3 10" id="KW-0227">DNA damage</keyword>
<dbReference type="InterPro" id="IPR006697">
    <property type="entry name" value="RecC"/>
</dbReference>
<dbReference type="Pfam" id="PF04257">
    <property type="entry name" value="Exonuc_V_gamma"/>
    <property type="match status" value="1"/>
</dbReference>
<dbReference type="PIRSF" id="PIRSF000980">
    <property type="entry name" value="RecC"/>
    <property type="match status" value="1"/>
</dbReference>
<dbReference type="GO" id="GO:0008854">
    <property type="term" value="F:exodeoxyribonuclease V activity"/>
    <property type="evidence" value="ECO:0007669"/>
    <property type="project" value="InterPro"/>
</dbReference>
<protein>
    <recommendedName>
        <fullName evidence="10">RecBCD enzyme subunit RecC</fullName>
    </recommendedName>
    <alternativeName>
        <fullName evidence="10">Exonuclease V subunit RecC</fullName>
        <shortName evidence="10">ExoV subunit RecC</shortName>
    </alternativeName>
    <alternativeName>
        <fullName evidence="10">Helicase/nuclease RecBCD subunit RecC</fullName>
    </alternativeName>
</protein>
<dbReference type="RefSeq" id="WP_173921078.1">
    <property type="nucleotide sequence ID" value="NZ_CADCXY010000006.1"/>
</dbReference>
<keyword evidence="8 10" id="KW-0238">DNA-binding</keyword>
<gene>
    <name evidence="10 12" type="primary">recC</name>
    <name evidence="12" type="ORF">PSI9734_02081</name>
</gene>
<dbReference type="EMBL" id="CADCXY010000006">
    <property type="protein sequence ID" value="CAB0151713.1"/>
    <property type="molecule type" value="Genomic_DNA"/>
</dbReference>
<keyword evidence="4 10" id="KW-0378">Hydrolase</keyword>
<dbReference type="Gene3D" id="3.40.50.300">
    <property type="entry name" value="P-loop containing nucleotide triphosphate hydrolases"/>
    <property type="match status" value="2"/>
</dbReference>
<keyword evidence="6 10" id="KW-0269">Exonuclease</keyword>
<dbReference type="Gene3D" id="1.10.10.990">
    <property type="match status" value="1"/>
</dbReference>
<evidence type="ECO:0000256" key="7">
    <source>
        <dbReference type="ARBA" id="ARBA00022840"/>
    </source>
</evidence>
<organism evidence="12 13">
    <name type="scientific">Pseudidiomarina piscicola</name>
    <dbReference type="NCBI Taxonomy" id="2614830"/>
    <lineage>
        <taxon>Bacteria</taxon>
        <taxon>Pseudomonadati</taxon>
        <taxon>Pseudomonadota</taxon>
        <taxon>Gammaproteobacteria</taxon>
        <taxon>Alteromonadales</taxon>
        <taxon>Idiomarinaceae</taxon>
        <taxon>Pseudidiomarina</taxon>
    </lineage>
</organism>
<comment type="miscellaneous">
    <text evidence="10">In the RecBCD complex, RecB has a slow 3'-5' helicase, an exonuclease activity and loads RecA onto ssDNA, RecD has a fast 5'-3' helicase activity, while RecC stimulates the ATPase and processivity of the RecB helicase and contributes to recognition of the Chi site.</text>
</comment>
<evidence type="ECO:0000256" key="9">
    <source>
        <dbReference type="ARBA" id="ARBA00023204"/>
    </source>
</evidence>
<dbReference type="InterPro" id="IPR013986">
    <property type="entry name" value="DExx_box_DNA_helicase_dom_sf"/>
</dbReference>